<organism evidence="1">
    <name type="scientific">Chlamydomonas chlamydogama</name>
    <dbReference type="NCBI Taxonomy" id="225041"/>
    <lineage>
        <taxon>Eukaryota</taxon>
        <taxon>Viridiplantae</taxon>
        <taxon>Chlorophyta</taxon>
        <taxon>core chlorophytes</taxon>
        <taxon>Chlorophyceae</taxon>
        <taxon>CS clade</taxon>
        <taxon>Chlamydomonadales</taxon>
        <taxon>Chlamydomonadaceae</taxon>
        <taxon>Chlamydomonas</taxon>
    </lineage>
</organism>
<dbReference type="InterPro" id="IPR014923">
    <property type="entry name" value="DUF1802"/>
</dbReference>
<name>A0A7S2VV70_9CHLO</name>
<proteinExistence type="predicted"/>
<gene>
    <name evidence="1" type="ORF">CCHL1392_LOCUS342</name>
</gene>
<sequence length="244" mass="26651">MQVRCQHRSRAGLSTPKVSTQFSVRCAATSVSSSSGKLASEPKNVVSTKALREWCAIIGAIGKGEQMVLLRKGGIDEKAFAVESRDFLLFPSAFHADPGMLKPGVAERYKEEMALDPKQAKALQLGVYARVTGAWATKDPAVVSVVDPLHIGTPAFLEARIKWRAGAPLTVLELQAWRLQQPLSVEVKPDYFGCFSWVDLSGEDGVRGLSLEGAQPCVPEPEFKMRQATLREAMEKLKAVELQL</sequence>
<dbReference type="EMBL" id="HBHD01000619">
    <property type="protein sequence ID" value="CAD9651248.1"/>
    <property type="molecule type" value="Transcribed_RNA"/>
</dbReference>
<reference evidence="1" key="1">
    <citation type="submission" date="2021-01" db="EMBL/GenBank/DDBJ databases">
        <authorList>
            <person name="Corre E."/>
            <person name="Pelletier E."/>
            <person name="Niang G."/>
            <person name="Scheremetjew M."/>
            <person name="Finn R."/>
            <person name="Kale V."/>
            <person name="Holt S."/>
            <person name="Cochrane G."/>
            <person name="Meng A."/>
            <person name="Brown T."/>
            <person name="Cohen L."/>
        </authorList>
    </citation>
    <scope>NUCLEOTIDE SEQUENCE</scope>
    <source>
        <strain evidence="1">SAG 11-48b</strain>
    </source>
</reference>
<dbReference type="AlphaFoldDB" id="A0A7S2VV70"/>
<protein>
    <recommendedName>
        <fullName evidence="2">DUF1802 family protein</fullName>
    </recommendedName>
</protein>
<evidence type="ECO:0008006" key="2">
    <source>
        <dbReference type="Google" id="ProtNLM"/>
    </source>
</evidence>
<dbReference type="Pfam" id="PF08819">
    <property type="entry name" value="DUF1802"/>
    <property type="match status" value="1"/>
</dbReference>
<accession>A0A7S2VV70</accession>
<evidence type="ECO:0000313" key="1">
    <source>
        <dbReference type="EMBL" id="CAD9651248.1"/>
    </source>
</evidence>